<dbReference type="Gene3D" id="3.30.540.10">
    <property type="entry name" value="Fructose-1,6-Bisphosphatase, subunit A, domain 1"/>
    <property type="match status" value="1"/>
</dbReference>
<evidence type="ECO:0000313" key="5">
    <source>
        <dbReference type="EMBL" id="SCM68104.1"/>
    </source>
</evidence>
<name>A0A1M4N272_9RHOB</name>
<reference evidence="6" key="1">
    <citation type="submission" date="2016-09" db="EMBL/GenBank/DDBJ databases">
        <authorList>
            <person name="Wibberg D."/>
        </authorList>
    </citation>
    <scope>NUCLEOTIDE SEQUENCE [LARGE SCALE GENOMIC DNA]</scope>
</reference>
<dbReference type="GO" id="GO:0008934">
    <property type="term" value="F:inositol monophosphate 1-phosphatase activity"/>
    <property type="evidence" value="ECO:0007669"/>
    <property type="project" value="TreeGrafter"/>
</dbReference>
<protein>
    <submittedName>
        <fullName evidence="5">Inositol monophosphatase family protein</fullName>
    </submittedName>
</protein>
<keyword evidence="2 4" id="KW-0479">Metal-binding</keyword>
<proteinExistence type="inferred from homology"/>
<evidence type="ECO:0000313" key="6">
    <source>
        <dbReference type="Proteomes" id="UP000184085"/>
    </source>
</evidence>
<dbReference type="PROSITE" id="PS00630">
    <property type="entry name" value="IMP_2"/>
    <property type="match status" value="1"/>
</dbReference>
<dbReference type="GO" id="GO:0046872">
    <property type="term" value="F:metal ion binding"/>
    <property type="evidence" value="ECO:0007669"/>
    <property type="project" value="UniProtKB-KW"/>
</dbReference>
<dbReference type="Proteomes" id="UP000184085">
    <property type="component" value="Unassembled WGS sequence"/>
</dbReference>
<dbReference type="GO" id="GO:0006020">
    <property type="term" value="P:inositol metabolic process"/>
    <property type="evidence" value="ECO:0007669"/>
    <property type="project" value="TreeGrafter"/>
</dbReference>
<dbReference type="InterPro" id="IPR020550">
    <property type="entry name" value="Inositol_monophosphatase_CS"/>
</dbReference>
<dbReference type="SUPFAM" id="SSF56655">
    <property type="entry name" value="Carbohydrate phosphatase"/>
    <property type="match status" value="1"/>
</dbReference>
<dbReference type="Pfam" id="PF00459">
    <property type="entry name" value="Inositol_P"/>
    <property type="match status" value="1"/>
</dbReference>
<accession>A0A1M4N272</accession>
<gene>
    <name evidence="5" type="ORF">KARMA_2313</name>
</gene>
<evidence type="ECO:0000256" key="4">
    <source>
        <dbReference type="PIRSR" id="PIRSR600760-2"/>
    </source>
</evidence>
<feature type="binding site" evidence="4">
    <location>
        <position position="72"/>
    </location>
    <ligand>
        <name>Mg(2+)</name>
        <dbReference type="ChEBI" id="CHEBI:18420"/>
        <label>1</label>
        <note>catalytic</note>
    </ligand>
</feature>
<feature type="binding site" evidence="4">
    <location>
        <position position="98"/>
    </location>
    <ligand>
        <name>Mg(2+)</name>
        <dbReference type="ChEBI" id="CHEBI:18420"/>
        <label>1</label>
        <note>catalytic</note>
    </ligand>
</feature>
<evidence type="ECO:0000256" key="2">
    <source>
        <dbReference type="ARBA" id="ARBA00022723"/>
    </source>
</evidence>
<dbReference type="GO" id="GO:0046854">
    <property type="term" value="P:phosphatidylinositol phosphate biosynthetic process"/>
    <property type="evidence" value="ECO:0007669"/>
    <property type="project" value="InterPro"/>
</dbReference>
<sequence>MTLTTTQIEQLISATRQTAKTEILPWYRRLDDSEIDTKAHAQDLVTKADKASERALTDLAAEILPGAVVVGEEAVSDGSVSLDALKGAEQALIIDPIDGTWNYANGLNTFGVILAVVENGETVFGLLYDPMGDDWVMAERGGGAVFARADGTQRAAKARAPRQVNEMTGYWPPSLFNTEARGRLYDFAKGIDRMGSLRCACHEYRLFSQGGADFLLTGNLNPWDHAAGALIAREAGGYVKMLDGEAYAPTLTEGSLLVAPDRDSWMALADPLRMAVFGD</sequence>
<dbReference type="AlphaFoldDB" id="A0A1M4N272"/>
<dbReference type="PANTHER" id="PTHR20854:SF4">
    <property type="entry name" value="INOSITOL-1-MONOPHOSPHATASE-RELATED"/>
    <property type="match status" value="1"/>
</dbReference>
<organism evidence="5 6">
    <name type="scientific">Donghicola eburneus</name>
    <dbReference type="NCBI Taxonomy" id="393278"/>
    <lineage>
        <taxon>Bacteria</taxon>
        <taxon>Pseudomonadati</taxon>
        <taxon>Pseudomonadota</taxon>
        <taxon>Alphaproteobacteria</taxon>
        <taxon>Rhodobacterales</taxon>
        <taxon>Roseobacteraceae</taxon>
        <taxon>Donghicola</taxon>
    </lineage>
</organism>
<evidence type="ECO:0000256" key="3">
    <source>
        <dbReference type="ARBA" id="ARBA00022842"/>
    </source>
</evidence>
<dbReference type="GO" id="GO:0007165">
    <property type="term" value="P:signal transduction"/>
    <property type="evidence" value="ECO:0007669"/>
    <property type="project" value="TreeGrafter"/>
</dbReference>
<comment type="similarity">
    <text evidence="1">Belongs to the inositol monophosphatase superfamily.</text>
</comment>
<feature type="binding site" evidence="4">
    <location>
        <position position="95"/>
    </location>
    <ligand>
        <name>Mg(2+)</name>
        <dbReference type="ChEBI" id="CHEBI:18420"/>
        <label>1</label>
        <note>catalytic</note>
    </ligand>
</feature>
<feature type="binding site" evidence="4">
    <location>
        <position position="224"/>
    </location>
    <ligand>
        <name>Mg(2+)</name>
        <dbReference type="ChEBI" id="CHEBI:18420"/>
        <label>1</label>
        <note>catalytic</note>
    </ligand>
</feature>
<dbReference type="PANTHER" id="PTHR20854">
    <property type="entry name" value="INOSITOL MONOPHOSPHATASE"/>
    <property type="match status" value="1"/>
</dbReference>
<keyword evidence="6" id="KW-1185">Reference proteome</keyword>
<dbReference type="RefSeq" id="WP_072706742.1">
    <property type="nucleotide sequence ID" value="NZ_FMJB01000051.1"/>
</dbReference>
<dbReference type="Gene3D" id="3.40.190.80">
    <property type="match status" value="1"/>
</dbReference>
<dbReference type="PRINTS" id="PR00377">
    <property type="entry name" value="IMPHPHTASES"/>
</dbReference>
<evidence type="ECO:0000256" key="1">
    <source>
        <dbReference type="ARBA" id="ARBA00009759"/>
    </source>
</evidence>
<feature type="binding site" evidence="4">
    <location>
        <position position="97"/>
    </location>
    <ligand>
        <name>Mg(2+)</name>
        <dbReference type="ChEBI" id="CHEBI:18420"/>
        <label>1</label>
        <note>catalytic</note>
    </ligand>
</feature>
<dbReference type="EMBL" id="FMJB01000051">
    <property type="protein sequence ID" value="SCM68104.1"/>
    <property type="molecule type" value="Genomic_DNA"/>
</dbReference>
<dbReference type="InterPro" id="IPR000760">
    <property type="entry name" value="Inositol_monophosphatase-like"/>
</dbReference>
<comment type="cofactor">
    <cofactor evidence="4">
        <name>Mg(2+)</name>
        <dbReference type="ChEBI" id="CHEBI:18420"/>
    </cofactor>
</comment>
<keyword evidence="3 4" id="KW-0460">Magnesium</keyword>